<feature type="compositionally biased region" description="Basic and acidic residues" evidence="1">
    <location>
        <begin position="62"/>
        <end position="85"/>
    </location>
</feature>
<comment type="caution">
    <text evidence="2">The sequence shown here is derived from an EMBL/GenBank/DDBJ whole genome shotgun (WGS) entry which is preliminary data.</text>
</comment>
<dbReference type="RefSeq" id="WP_344560063.1">
    <property type="nucleotide sequence ID" value="NZ_BAAATG010000016.1"/>
</dbReference>
<evidence type="ECO:0000313" key="2">
    <source>
        <dbReference type="EMBL" id="MFC5243129.1"/>
    </source>
</evidence>
<keyword evidence="3" id="KW-1185">Reference proteome</keyword>
<dbReference type="Proteomes" id="UP001596035">
    <property type="component" value="Unassembled WGS sequence"/>
</dbReference>
<feature type="region of interest" description="Disordered" evidence="1">
    <location>
        <begin position="41"/>
        <end position="85"/>
    </location>
</feature>
<protein>
    <submittedName>
        <fullName evidence="2">WhiB family transcriptional regulator</fullName>
    </submittedName>
</protein>
<feature type="region of interest" description="Disordered" evidence="1">
    <location>
        <begin position="1"/>
        <end position="26"/>
    </location>
</feature>
<dbReference type="EMBL" id="JBHSKN010000021">
    <property type="protein sequence ID" value="MFC5243129.1"/>
    <property type="molecule type" value="Genomic_DNA"/>
</dbReference>
<evidence type="ECO:0000313" key="3">
    <source>
        <dbReference type="Proteomes" id="UP001596035"/>
    </source>
</evidence>
<proteinExistence type="predicted"/>
<accession>A0ABW0DZX7</accession>
<organism evidence="2 3">
    <name type="scientific">Streptomyces atrovirens</name>
    <dbReference type="NCBI Taxonomy" id="285556"/>
    <lineage>
        <taxon>Bacteria</taxon>
        <taxon>Bacillati</taxon>
        <taxon>Actinomycetota</taxon>
        <taxon>Actinomycetes</taxon>
        <taxon>Kitasatosporales</taxon>
        <taxon>Streptomycetaceae</taxon>
        <taxon>Streptomyces</taxon>
    </lineage>
</organism>
<gene>
    <name evidence="2" type="ORF">ACFPWV_24990</name>
</gene>
<reference evidence="3" key="1">
    <citation type="journal article" date="2019" name="Int. J. Syst. Evol. Microbiol.">
        <title>The Global Catalogue of Microorganisms (GCM) 10K type strain sequencing project: providing services to taxonomists for standard genome sequencing and annotation.</title>
        <authorList>
            <consortium name="The Broad Institute Genomics Platform"/>
            <consortium name="The Broad Institute Genome Sequencing Center for Infectious Disease"/>
            <person name="Wu L."/>
            <person name="Ma J."/>
        </authorList>
    </citation>
    <scope>NUCLEOTIDE SEQUENCE [LARGE SCALE GENOMIC DNA]</scope>
    <source>
        <strain evidence="3">CGMCC 4.7131</strain>
    </source>
</reference>
<evidence type="ECO:0000256" key="1">
    <source>
        <dbReference type="SAM" id="MobiDB-lite"/>
    </source>
</evidence>
<sequence length="85" mass="9307">MEWLRSAARAGEDPEPFFPVGSTGPALRDLAAGRVRARRRVTPRFPGFALDSGPAPGFRGGTGEDEREAPLRRTTDDSRRRNSTP</sequence>
<name>A0ABW0DZX7_9ACTN</name>